<organism evidence="6 7">
    <name type="scientific">Mangrovibacter phragmitis</name>
    <dbReference type="NCBI Taxonomy" id="1691903"/>
    <lineage>
        <taxon>Bacteria</taxon>
        <taxon>Pseudomonadati</taxon>
        <taxon>Pseudomonadota</taxon>
        <taxon>Gammaproteobacteria</taxon>
        <taxon>Enterobacterales</taxon>
        <taxon>Enterobacteriaceae</taxon>
        <taxon>Mangrovibacter</taxon>
    </lineage>
</organism>
<dbReference type="Gene3D" id="3.40.50.720">
    <property type="entry name" value="NAD(P)-binding Rossmann-like Domain"/>
    <property type="match status" value="2"/>
</dbReference>
<dbReference type="InterPro" id="IPR036291">
    <property type="entry name" value="NAD(P)-bd_dom_sf"/>
</dbReference>
<dbReference type="CDD" id="cd12164">
    <property type="entry name" value="GDH_like_2"/>
    <property type="match status" value="1"/>
</dbReference>
<evidence type="ECO:0000256" key="2">
    <source>
        <dbReference type="ARBA" id="ARBA00022857"/>
    </source>
</evidence>
<keyword evidence="7" id="KW-1185">Reference proteome</keyword>
<proteinExistence type="predicted"/>
<dbReference type="InterPro" id="IPR006140">
    <property type="entry name" value="D-isomer_DH_NAD-bd"/>
</dbReference>
<dbReference type="InterPro" id="IPR029753">
    <property type="entry name" value="D-isomer_DH_CS"/>
</dbReference>
<dbReference type="FunFam" id="3.40.50.720:FF:000110">
    <property type="entry name" value="Glyoxylate/hydroxypyruvate reductase A"/>
    <property type="match status" value="1"/>
</dbReference>
<feature type="domain" description="D-isomer specific 2-hydroxyacid dehydrogenase NAD-binding" evidence="5">
    <location>
        <begin position="106"/>
        <end position="278"/>
    </location>
</feature>
<evidence type="ECO:0000256" key="4">
    <source>
        <dbReference type="ARBA" id="ARBA00023027"/>
    </source>
</evidence>
<sequence>MQILFYHPDFDSARWVHSLEQAMPGTTVRIWQPGDNAPADFALVWHPPREMLAGRHNLKAVIALGAGVDSVLNQLKQDPDFIPAHVPLYRLEDAGMGKQMQEFAVSQVLRWFRRFDDYQALQREGRWEPLEEYQSSDFTIGILGAGVLSKRVAESLLPWGFPLRTWSRQPKDWPGVSSFAGNESLDAFLAETRVLINLLPHTPQTEGMINQALLARLPQGAFLLNLGRGAHVVEDDLLAAVESGQILRATLDVVRQEPLPANNPLWRHPRVTITPHIAASTRLDDAVIYLAKLINALKQGAIPPGQVDKERGY</sequence>
<dbReference type="Proteomes" id="UP000078225">
    <property type="component" value="Unassembled WGS sequence"/>
</dbReference>
<dbReference type="EMBL" id="LYRP01000050">
    <property type="protein sequence ID" value="OAT75026.1"/>
    <property type="molecule type" value="Genomic_DNA"/>
</dbReference>
<evidence type="ECO:0000256" key="3">
    <source>
        <dbReference type="ARBA" id="ARBA00023002"/>
    </source>
</evidence>
<evidence type="ECO:0000313" key="7">
    <source>
        <dbReference type="Proteomes" id="UP000078225"/>
    </source>
</evidence>
<keyword evidence="1" id="KW-0963">Cytoplasm</keyword>
<dbReference type="NCBIfam" id="NF012013">
    <property type="entry name" value="PRK15469.1"/>
    <property type="match status" value="1"/>
</dbReference>
<dbReference type="GO" id="GO:0005829">
    <property type="term" value="C:cytosol"/>
    <property type="evidence" value="ECO:0007669"/>
    <property type="project" value="UniProtKB-ARBA"/>
</dbReference>
<dbReference type="Pfam" id="PF02826">
    <property type="entry name" value="2-Hacid_dh_C"/>
    <property type="match status" value="1"/>
</dbReference>
<dbReference type="RefSeq" id="WP_064601400.1">
    <property type="nucleotide sequence ID" value="NZ_CP134782.1"/>
</dbReference>
<accession>A0A1B7KYB6</accession>
<dbReference type="STRING" id="1691903.A9B99_17765"/>
<dbReference type="OrthoDB" id="9787219at2"/>
<evidence type="ECO:0000313" key="6">
    <source>
        <dbReference type="EMBL" id="OAT75026.1"/>
    </source>
</evidence>
<protein>
    <submittedName>
        <fullName evidence="6">Bifunctional glyoxylate/hydroxypyruvate reductase A</fullName>
    </submittedName>
</protein>
<evidence type="ECO:0000259" key="5">
    <source>
        <dbReference type="Pfam" id="PF02826"/>
    </source>
</evidence>
<dbReference type="SUPFAM" id="SSF51735">
    <property type="entry name" value="NAD(P)-binding Rossmann-fold domains"/>
    <property type="match status" value="1"/>
</dbReference>
<gene>
    <name evidence="6" type="primary">ghrA</name>
    <name evidence="6" type="ORF">A9B99_17765</name>
</gene>
<dbReference type="AlphaFoldDB" id="A0A1B7KYB6"/>
<dbReference type="PROSITE" id="PS00671">
    <property type="entry name" value="D_2_HYDROXYACID_DH_3"/>
    <property type="match status" value="1"/>
</dbReference>
<name>A0A1B7KYB6_9ENTR</name>
<keyword evidence="3" id="KW-0560">Oxidoreductase</keyword>
<dbReference type="PANTHER" id="PTHR43333:SF1">
    <property type="entry name" value="D-ISOMER SPECIFIC 2-HYDROXYACID DEHYDROGENASE NAD-BINDING DOMAIN-CONTAINING PROTEIN"/>
    <property type="match status" value="1"/>
</dbReference>
<dbReference type="GO" id="GO:0051287">
    <property type="term" value="F:NAD binding"/>
    <property type="evidence" value="ECO:0007669"/>
    <property type="project" value="InterPro"/>
</dbReference>
<reference evidence="7" key="1">
    <citation type="submission" date="2016-05" db="EMBL/GenBank/DDBJ databases">
        <authorList>
            <person name="Behera P."/>
            <person name="Vaishampayan P."/>
            <person name="Singh N."/>
            <person name="Raina V."/>
            <person name="Suar M."/>
            <person name="Pattnaik A."/>
            <person name="Rastogi G."/>
        </authorList>
    </citation>
    <scope>NUCLEOTIDE SEQUENCE [LARGE SCALE GENOMIC DNA]</scope>
    <source>
        <strain evidence="7">MP23</strain>
    </source>
</reference>
<dbReference type="SUPFAM" id="SSF52283">
    <property type="entry name" value="Formate/glycerate dehydrogenase catalytic domain-like"/>
    <property type="match status" value="1"/>
</dbReference>
<evidence type="ECO:0000256" key="1">
    <source>
        <dbReference type="ARBA" id="ARBA00022490"/>
    </source>
</evidence>
<dbReference type="PANTHER" id="PTHR43333">
    <property type="entry name" value="2-HACID_DH_C DOMAIN-CONTAINING PROTEIN"/>
    <property type="match status" value="1"/>
</dbReference>
<keyword evidence="6" id="KW-0670">Pyruvate</keyword>
<dbReference type="GO" id="GO:0016616">
    <property type="term" value="F:oxidoreductase activity, acting on the CH-OH group of donors, NAD or NADP as acceptor"/>
    <property type="evidence" value="ECO:0007669"/>
    <property type="project" value="UniProtKB-ARBA"/>
</dbReference>
<keyword evidence="2" id="KW-0521">NADP</keyword>
<comment type="caution">
    <text evidence="6">The sequence shown here is derived from an EMBL/GenBank/DDBJ whole genome shotgun (WGS) entry which is preliminary data.</text>
</comment>
<keyword evidence="4" id="KW-0520">NAD</keyword>